<feature type="region of interest" description="Disordered" evidence="1">
    <location>
        <begin position="1352"/>
        <end position="1385"/>
    </location>
</feature>
<gene>
    <name evidence="3" type="ORF">TGP89_306950</name>
</gene>
<feature type="compositionally biased region" description="Polar residues" evidence="1">
    <location>
        <begin position="249"/>
        <end position="262"/>
    </location>
</feature>
<feature type="compositionally biased region" description="Basic and acidic residues" evidence="1">
    <location>
        <begin position="263"/>
        <end position="276"/>
    </location>
</feature>
<dbReference type="PROSITE" id="PS51286">
    <property type="entry name" value="RAP"/>
    <property type="match status" value="1"/>
</dbReference>
<dbReference type="EMBL" id="AEYI02002515">
    <property type="protein sequence ID" value="KFG27977.1"/>
    <property type="molecule type" value="Genomic_DNA"/>
</dbReference>
<evidence type="ECO:0000259" key="2">
    <source>
        <dbReference type="PROSITE" id="PS51286"/>
    </source>
</evidence>
<reference evidence="3 4" key="1">
    <citation type="submission" date="2014-03" db="EMBL/GenBank/DDBJ databases">
        <authorList>
            <person name="Sibley D."/>
            <person name="Venepally P."/>
            <person name="Karamycheva S."/>
            <person name="Hadjithomas M."/>
            <person name="Khan A."/>
            <person name="Brunk B."/>
            <person name="Roos D."/>
            <person name="Caler E."/>
            <person name="Lorenzi H."/>
        </authorList>
    </citation>
    <scope>NUCLEOTIDE SEQUENCE [LARGE SCALE GENOMIC DNA]</scope>
    <source>
        <strain evidence="4">p89</strain>
    </source>
</reference>
<feature type="region of interest" description="Disordered" evidence="1">
    <location>
        <begin position="433"/>
        <end position="541"/>
    </location>
</feature>
<evidence type="ECO:0000313" key="4">
    <source>
        <dbReference type="Proteomes" id="UP000028828"/>
    </source>
</evidence>
<feature type="compositionally biased region" description="Basic and acidic residues" evidence="1">
    <location>
        <begin position="436"/>
        <end position="453"/>
    </location>
</feature>
<protein>
    <submittedName>
        <fullName evidence="3">RAP domain-containing protein</fullName>
    </submittedName>
</protein>
<feature type="domain" description="RAP" evidence="2">
    <location>
        <begin position="1166"/>
        <end position="1224"/>
    </location>
</feature>
<feature type="compositionally biased region" description="Basic and acidic residues" evidence="1">
    <location>
        <begin position="775"/>
        <end position="797"/>
    </location>
</feature>
<accession>A0A086J759</accession>
<dbReference type="VEuPathDB" id="ToxoDB:TGP89_306950"/>
<dbReference type="SMART" id="SM00952">
    <property type="entry name" value="RAP"/>
    <property type="match status" value="1"/>
</dbReference>
<sequence>MHIPVCLFPPFCERRALQKHGNCWRLKITEWRSPPYSPLLHAPRLDAWVASRHRPSCLSSSRGSSFWTPRRQSDARGDLLSLPVFGSWLPTRPLRSPDFCSSSGMSEGFRFPERERRRPVVDSCPYAFSPLSSSASSASSRSLASQVFPPSSVSFFAFSVSGCAFASCRPSCSGLSPLSGGTSAPSPSQLKTRAKSLLQRLQSLASNEAGEETAPIRIPEKGSQRLTRLHAKLGTEREQGNRDEAAKQGASSVISGPAQSPNREQRNGRERDHSEAGKSQALEDGDLLFLLHNLSLFSPSDLLLLLAALVRWTERSAACASTVSPSKGPLSPLAAPLPPTVGPLMREVVSQLGTQLALLPNFPTTALLCGDLVRSSPVRDTPRFWEAFFRFFLSSAQLKSTGSVGIHGSSLALSSASQLMQLLSFLASLKNQADQTHCRPSEGRTGDRERDSEACMQRGSASGAGEAAEGTEARHTRAEVNGGDKRADSRGFCSPDRSPEEKNATRGDKRGCSGEGEVTKGNESDGVLRDGRLGDSSPSDALALPSAPASLSFLLLGSGRSHRSTQEAALLDRLVAALCSRLAVQTVLETLSPRGLIRLLLLLADLKAKHVPLLTEVAALLKPLCPDAVDSTTSAKTPVRKGAVASRSPLRVSAGAIPASRGASPSLEDDEQFVTRVQACGLNRLFRPADLAVLIVSFAALEAHEFQPLLRGAADVLSVHTRDLSLPLMVSTLDSCSRIKFYPQRLAEALLRSLPPELLKSHADDNSGSSVGESARVHHSGESARDGHRSSSTETRQDGRNELLEMPDTSIFSPLSVSSLAWRAGSPGAPLLLAERHQAAAAVPVLLKALARLNVRHKATVKAALSSLKQPDSHQTRASLPPSLAASTHGSVLLENGGSASPASPTSVGSPGGTSSDQTQRGGACPHDKASEGAGGLETNENAGDTRKKNCSFVPSFSVLPSARNTAALVYALYRLDVWDPQAVRSSLASLESLGGAELVARLGLKGCANVLLAASYFSCAGPKLYDEILPHMLPMETKLTKEGVSQLKIVELACRVGHLPFSFKTLSAASRDLLLRIRSCDLEPEEVCVSGLQREVSSTARTVGYHCFTEVQVGPYTLDFVKPVTQEDLVQMAMEEEARKSIPGFRRPLRHIDDPFEHELDIKGVVLEVDGPQHFYRDSFHWTSASKLKHRLLAGLGFRIAHVPYFDWLELHTEDVRRVYLRCALERALSPSRGDDLERWAPHAASCGLKKTPLSKSYVSEETSVSSGLAFDGDPASTRFDASKGNVGESNARVLTAEQGDPDTIEKGKQIRDPFSFAPAPFLNAHERALLHERKHGDAMKSKKIALAIYKRERDRKKRERKEEQRRKIVALQKNPRNYKIGSS</sequence>
<dbReference type="OrthoDB" id="332112at2759"/>
<organism evidence="3 4">
    <name type="scientific">Toxoplasma gondii p89</name>
    <dbReference type="NCBI Taxonomy" id="943119"/>
    <lineage>
        <taxon>Eukaryota</taxon>
        <taxon>Sar</taxon>
        <taxon>Alveolata</taxon>
        <taxon>Apicomplexa</taxon>
        <taxon>Conoidasida</taxon>
        <taxon>Coccidia</taxon>
        <taxon>Eucoccidiorida</taxon>
        <taxon>Eimeriorina</taxon>
        <taxon>Sarcocystidae</taxon>
        <taxon>Toxoplasma</taxon>
    </lineage>
</organism>
<feature type="compositionally biased region" description="Basic and acidic residues" evidence="1">
    <location>
        <begin position="497"/>
        <end position="533"/>
    </location>
</feature>
<feature type="region of interest" description="Disordered" evidence="1">
    <location>
        <begin position="892"/>
        <end position="945"/>
    </location>
</feature>
<name>A0A086J759_TOXGO</name>
<evidence type="ECO:0000256" key="1">
    <source>
        <dbReference type="SAM" id="MobiDB-lite"/>
    </source>
</evidence>
<dbReference type="Proteomes" id="UP000028828">
    <property type="component" value="Unassembled WGS sequence"/>
</dbReference>
<feature type="region of interest" description="Disordered" evidence="1">
    <location>
        <begin position="865"/>
        <end position="884"/>
    </location>
</feature>
<comment type="caution">
    <text evidence="3">The sequence shown here is derived from an EMBL/GenBank/DDBJ whole genome shotgun (WGS) entry which is preliminary data.</text>
</comment>
<dbReference type="InterPro" id="IPR013584">
    <property type="entry name" value="RAP"/>
</dbReference>
<dbReference type="Pfam" id="PF08373">
    <property type="entry name" value="RAP"/>
    <property type="match status" value="1"/>
</dbReference>
<feature type="region of interest" description="Disordered" evidence="1">
    <location>
        <begin position="761"/>
        <end position="797"/>
    </location>
</feature>
<feature type="compositionally biased region" description="Basic and acidic residues" evidence="1">
    <location>
        <begin position="233"/>
        <end position="246"/>
    </location>
</feature>
<feature type="compositionally biased region" description="Low complexity" evidence="1">
    <location>
        <begin position="897"/>
        <end position="916"/>
    </location>
</feature>
<feature type="compositionally biased region" description="Basic and acidic residues" evidence="1">
    <location>
        <begin position="471"/>
        <end position="489"/>
    </location>
</feature>
<evidence type="ECO:0000313" key="3">
    <source>
        <dbReference type="EMBL" id="KFG27977.1"/>
    </source>
</evidence>
<proteinExistence type="predicted"/>
<feature type="region of interest" description="Disordered" evidence="1">
    <location>
        <begin position="205"/>
        <end position="279"/>
    </location>
</feature>
<feature type="compositionally biased region" description="Low complexity" evidence="1">
    <location>
        <begin position="459"/>
        <end position="470"/>
    </location>
</feature>